<organism evidence="1 2">
    <name type="scientific">Owenia fusiformis</name>
    <name type="common">Polychaete worm</name>
    <dbReference type="NCBI Taxonomy" id="6347"/>
    <lineage>
        <taxon>Eukaryota</taxon>
        <taxon>Metazoa</taxon>
        <taxon>Spiralia</taxon>
        <taxon>Lophotrochozoa</taxon>
        <taxon>Annelida</taxon>
        <taxon>Polychaeta</taxon>
        <taxon>Sedentaria</taxon>
        <taxon>Canalipalpata</taxon>
        <taxon>Sabellida</taxon>
        <taxon>Oweniida</taxon>
        <taxon>Oweniidae</taxon>
        <taxon>Owenia</taxon>
    </lineage>
</organism>
<proteinExistence type="predicted"/>
<dbReference type="OrthoDB" id="411632at2759"/>
<dbReference type="InterPro" id="IPR011735">
    <property type="entry name" value="WlaTC/HtrL_glycosyltransf"/>
</dbReference>
<dbReference type="Pfam" id="PF09612">
    <property type="entry name" value="HtrL_YibB"/>
    <property type="match status" value="1"/>
</dbReference>
<evidence type="ECO:0000313" key="2">
    <source>
        <dbReference type="Proteomes" id="UP000749559"/>
    </source>
</evidence>
<reference evidence="1" key="1">
    <citation type="submission" date="2022-03" db="EMBL/GenBank/DDBJ databases">
        <authorList>
            <person name="Martin C."/>
        </authorList>
    </citation>
    <scope>NUCLEOTIDE SEQUENCE</scope>
</reference>
<protein>
    <submittedName>
        <fullName evidence="1">Uncharacterized protein</fullName>
    </submittedName>
</protein>
<evidence type="ECO:0000313" key="1">
    <source>
        <dbReference type="EMBL" id="CAH1792160.1"/>
    </source>
</evidence>
<accession>A0A8J1U241</accession>
<dbReference type="Proteomes" id="UP000749559">
    <property type="component" value="Unassembled WGS sequence"/>
</dbReference>
<dbReference type="AlphaFoldDB" id="A0A8J1U241"/>
<keyword evidence="2" id="KW-1185">Reference proteome</keyword>
<comment type="caution">
    <text evidence="1">The sequence shown here is derived from an EMBL/GenBank/DDBJ whole genome shotgun (WGS) entry which is preliminary data.</text>
</comment>
<dbReference type="EMBL" id="CAIIXF020000008">
    <property type="protein sequence ID" value="CAH1792160.1"/>
    <property type="molecule type" value="Genomic_DNA"/>
</dbReference>
<sequence>MTSDTKHRTFRDDITLVTMYLNLGCFQKGKEKGKYVPKLSKKLYDSWMPVFGKIANPTVMYCETDELEHEFKDYRKSMLSTATKVIQSDRSKLWSFTKQPAVEKIYGNPDYPHFHPNTIAEYTCCMHAKYDVLEDAIENNFFNTKYYAWLDVGYFRDLATNPEKLAKRKNFKLMVPADFDPTKVAYCVVWPEEAKSPFITTEKVFKENRTWIGGGYFLATGPVMLEWIKEYRRYVQKFLEMGLSNSDQQILFAMLHTEDEKPKVPVQLYTLENPGKETDKGGTTRGRSNPWFYLGYLCKATWEKKMGIETPKEEACNVM</sequence>
<name>A0A8J1U241_OWEFU</name>
<gene>
    <name evidence="1" type="ORF">OFUS_LOCUS17173</name>
</gene>